<accession>A0A3M2L3I6</accession>
<keyword evidence="2" id="KW-1185">Reference proteome</keyword>
<reference evidence="1 2" key="1">
    <citation type="submission" date="2018-10" db="EMBL/GenBank/DDBJ databases">
        <title>Isolation from cow dung.</title>
        <authorList>
            <person name="Ling L."/>
        </authorList>
    </citation>
    <scope>NUCLEOTIDE SEQUENCE [LARGE SCALE GENOMIC DNA]</scope>
    <source>
        <strain evidence="1 2">NEAU-LL90</strain>
    </source>
</reference>
<name>A0A3M2L3I6_9NOCA</name>
<dbReference type="OrthoDB" id="4547145at2"/>
<dbReference type="AlphaFoldDB" id="A0A3M2L3I6"/>
<proteinExistence type="predicted"/>
<sequence length="152" mass="16752">MTITTPHRVPETDRAVPPLSGYLVAETDTAISLRVGEGTWTFDRSDVLDVTDGEHTDPARRTGGREVSVRIRPGAMADYTRRLRVELTERPMTLAPQPSVTPGDDALRGLTETWLRRMRLDTRPGVPGATMTFLQTRSYAHSDDGAACDSLD</sequence>
<evidence type="ECO:0000313" key="1">
    <source>
        <dbReference type="EMBL" id="RMI30425.1"/>
    </source>
</evidence>
<dbReference type="EMBL" id="RFFH01000010">
    <property type="protein sequence ID" value="RMI30425.1"/>
    <property type="molecule type" value="Genomic_DNA"/>
</dbReference>
<dbReference type="Proteomes" id="UP000279275">
    <property type="component" value="Unassembled WGS sequence"/>
</dbReference>
<evidence type="ECO:0000313" key="2">
    <source>
        <dbReference type="Proteomes" id="UP000279275"/>
    </source>
</evidence>
<gene>
    <name evidence="1" type="ORF">EBN03_22060</name>
</gene>
<dbReference type="RefSeq" id="WP_122190003.1">
    <property type="nucleotide sequence ID" value="NZ_RFFH01000010.1"/>
</dbReference>
<comment type="caution">
    <text evidence="1">The sequence shown here is derived from an EMBL/GenBank/DDBJ whole genome shotgun (WGS) entry which is preliminary data.</text>
</comment>
<organism evidence="1 2">
    <name type="scientific">Nocardia stercoris</name>
    <dbReference type="NCBI Taxonomy" id="2483361"/>
    <lineage>
        <taxon>Bacteria</taxon>
        <taxon>Bacillati</taxon>
        <taxon>Actinomycetota</taxon>
        <taxon>Actinomycetes</taxon>
        <taxon>Mycobacteriales</taxon>
        <taxon>Nocardiaceae</taxon>
        <taxon>Nocardia</taxon>
    </lineage>
</organism>
<protein>
    <submittedName>
        <fullName evidence="1">Uncharacterized protein</fullName>
    </submittedName>
</protein>